<dbReference type="Proteomes" id="UP001189624">
    <property type="component" value="Chromosome 1"/>
</dbReference>
<name>A0AA86V1V3_9FABA</name>
<proteinExistence type="predicted"/>
<dbReference type="EMBL" id="OY731398">
    <property type="protein sequence ID" value="CAJ1838179.1"/>
    <property type="molecule type" value="Genomic_DNA"/>
</dbReference>
<dbReference type="Gramene" id="rna-AYBTSS11_LOCUS1583">
    <property type="protein sequence ID" value="CAJ1838179.1"/>
    <property type="gene ID" value="gene-AYBTSS11_LOCUS1583"/>
</dbReference>
<protein>
    <submittedName>
        <fullName evidence="1">Uncharacterized protein</fullName>
    </submittedName>
</protein>
<gene>
    <name evidence="1" type="ORF">AYBTSS11_LOCUS1583</name>
</gene>
<organism evidence="1 2">
    <name type="scientific">Sphenostylis stenocarpa</name>
    <dbReference type="NCBI Taxonomy" id="92480"/>
    <lineage>
        <taxon>Eukaryota</taxon>
        <taxon>Viridiplantae</taxon>
        <taxon>Streptophyta</taxon>
        <taxon>Embryophyta</taxon>
        <taxon>Tracheophyta</taxon>
        <taxon>Spermatophyta</taxon>
        <taxon>Magnoliopsida</taxon>
        <taxon>eudicotyledons</taxon>
        <taxon>Gunneridae</taxon>
        <taxon>Pentapetalae</taxon>
        <taxon>rosids</taxon>
        <taxon>fabids</taxon>
        <taxon>Fabales</taxon>
        <taxon>Fabaceae</taxon>
        <taxon>Papilionoideae</taxon>
        <taxon>50 kb inversion clade</taxon>
        <taxon>NPAAA clade</taxon>
        <taxon>indigoferoid/millettioid clade</taxon>
        <taxon>Phaseoleae</taxon>
        <taxon>Sphenostylis</taxon>
    </lineage>
</organism>
<reference evidence="1" key="1">
    <citation type="submission" date="2023-10" db="EMBL/GenBank/DDBJ databases">
        <authorList>
            <person name="Domelevo Entfellner J.-B."/>
        </authorList>
    </citation>
    <scope>NUCLEOTIDE SEQUENCE</scope>
</reference>
<sequence length="58" mass="6495">MQFAKLDDSPMFRKQETKWFPSCDSLFSCNSSGPAVSVHRFMVCTSATRSEGSSGIWK</sequence>
<evidence type="ECO:0000313" key="1">
    <source>
        <dbReference type="EMBL" id="CAJ1838179.1"/>
    </source>
</evidence>
<evidence type="ECO:0000313" key="2">
    <source>
        <dbReference type="Proteomes" id="UP001189624"/>
    </source>
</evidence>
<accession>A0AA86V1V3</accession>
<keyword evidence="2" id="KW-1185">Reference proteome</keyword>
<dbReference type="AlphaFoldDB" id="A0AA86V1V3"/>